<organism evidence="2 3">
    <name type="scientific">Neurospora hispaniola</name>
    <dbReference type="NCBI Taxonomy" id="588809"/>
    <lineage>
        <taxon>Eukaryota</taxon>
        <taxon>Fungi</taxon>
        <taxon>Dikarya</taxon>
        <taxon>Ascomycota</taxon>
        <taxon>Pezizomycotina</taxon>
        <taxon>Sordariomycetes</taxon>
        <taxon>Sordariomycetidae</taxon>
        <taxon>Sordariales</taxon>
        <taxon>Sordariaceae</taxon>
        <taxon>Neurospora</taxon>
    </lineage>
</organism>
<dbReference type="EMBL" id="JAULSX010000007">
    <property type="protein sequence ID" value="KAK3488085.1"/>
    <property type="molecule type" value="Genomic_DNA"/>
</dbReference>
<sequence length="124" mass="13549">MSFPKSPPLSLHRTPIDVGLVEWWPPFTSQRSHPPARALETCPSCHSGSLPDKSESSSFSSQPGMIAGACAAYTQTSRTRSNLFLGRAAPVPVIRNPARCPSLQMDANINRVPWERGVRAPRKV</sequence>
<dbReference type="RefSeq" id="XP_062690212.1">
    <property type="nucleotide sequence ID" value="XM_062837673.1"/>
</dbReference>
<keyword evidence="3" id="KW-1185">Reference proteome</keyword>
<name>A0AAJ0MNQ6_9PEZI</name>
<protein>
    <submittedName>
        <fullName evidence="2">Uncharacterized protein</fullName>
    </submittedName>
</protein>
<gene>
    <name evidence="2" type="ORF">B0T23DRAFT_387252</name>
</gene>
<evidence type="ECO:0000313" key="2">
    <source>
        <dbReference type="EMBL" id="KAK3488085.1"/>
    </source>
</evidence>
<reference evidence="2 3" key="1">
    <citation type="journal article" date="2023" name="Mol. Phylogenet. Evol.">
        <title>Genome-scale phylogeny and comparative genomics of the fungal order Sordariales.</title>
        <authorList>
            <person name="Hensen N."/>
            <person name="Bonometti L."/>
            <person name="Westerberg I."/>
            <person name="Brannstrom I.O."/>
            <person name="Guillou S."/>
            <person name="Cros-Aarteil S."/>
            <person name="Calhoun S."/>
            <person name="Haridas S."/>
            <person name="Kuo A."/>
            <person name="Mondo S."/>
            <person name="Pangilinan J."/>
            <person name="Riley R."/>
            <person name="LaButti K."/>
            <person name="Andreopoulos B."/>
            <person name="Lipzen A."/>
            <person name="Chen C."/>
            <person name="Yan M."/>
            <person name="Daum C."/>
            <person name="Ng V."/>
            <person name="Clum A."/>
            <person name="Steindorff A."/>
            <person name="Ohm R.A."/>
            <person name="Martin F."/>
            <person name="Silar P."/>
            <person name="Natvig D.O."/>
            <person name="Lalanne C."/>
            <person name="Gautier V."/>
            <person name="Ament-Velasquez S.L."/>
            <person name="Kruys A."/>
            <person name="Hutchinson M.I."/>
            <person name="Powell A.J."/>
            <person name="Barry K."/>
            <person name="Miller A.N."/>
            <person name="Grigoriev I.V."/>
            <person name="Debuchy R."/>
            <person name="Gladieux P."/>
            <person name="Hiltunen Thoren M."/>
            <person name="Johannesson H."/>
        </authorList>
    </citation>
    <scope>NUCLEOTIDE SEQUENCE [LARGE SCALE GENOMIC DNA]</scope>
    <source>
        <strain evidence="2 3">FGSC 10403</strain>
    </source>
</reference>
<feature type="region of interest" description="Disordered" evidence="1">
    <location>
        <begin position="35"/>
        <end position="61"/>
    </location>
</feature>
<dbReference type="AlphaFoldDB" id="A0AAJ0MNQ6"/>
<evidence type="ECO:0000313" key="3">
    <source>
        <dbReference type="Proteomes" id="UP001285908"/>
    </source>
</evidence>
<accession>A0AAJ0MNQ6</accession>
<dbReference type="Proteomes" id="UP001285908">
    <property type="component" value="Unassembled WGS sequence"/>
</dbReference>
<evidence type="ECO:0000256" key="1">
    <source>
        <dbReference type="SAM" id="MobiDB-lite"/>
    </source>
</evidence>
<dbReference type="GeneID" id="87875295"/>
<comment type="caution">
    <text evidence="2">The sequence shown here is derived from an EMBL/GenBank/DDBJ whole genome shotgun (WGS) entry which is preliminary data.</text>
</comment>
<proteinExistence type="predicted"/>